<dbReference type="Proteomes" id="UP000070371">
    <property type="component" value="Chromosome"/>
</dbReference>
<name>A0A126UZJ6_9RHOB</name>
<dbReference type="OrthoDB" id="7444822at2"/>
<proteinExistence type="predicted"/>
<dbReference type="RefSeq" id="WP_039001364.1">
    <property type="nucleotide sequence ID" value="NZ_CP014327.1"/>
</dbReference>
<dbReference type="InterPro" id="IPR036388">
    <property type="entry name" value="WH-like_DNA-bd_sf"/>
</dbReference>
<organism evidence="2 3">
    <name type="scientific">Falsihalocynthiibacter arcticus</name>
    <dbReference type="NCBI Taxonomy" id="1579316"/>
    <lineage>
        <taxon>Bacteria</taxon>
        <taxon>Pseudomonadati</taxon>
        <taxon>Pseudomonadota</taxon>
        <taxon>Alphaproteobacteria</taxon>
        <taxon>Rhodobacterales</taxon>
        <taxon>Roseobacteraceae</taxon>
        <taxon>Falsihalocynthiibacter</taxon>
    </lineage>
</organism>
<dbReference type="STRING" id="1579316.RC74_09685"/>
<keyword evidence="3" id="KW-1185">Reference proteome</keyword>
<dbReference type="SMART" id="SM00421">
    <property type="entry name" value="HTH_LUXR"/>
    <property type="match status" value="1"/>
</dbReference>
<dbReference type="GO" id="GO:0003677">
    <property type="term" value="F:DNA binding"/>
    <property type="evidence" value="ECO:0007669"/>
    <property type="project" value="InterPro"/>
</dbReference>
<sequence>MKNLVLNTSDTLERIYDSALRNTLLDTILDVVSHFLPGTAVVLFGQDTVRLPGNFMLHKGLGTNAVVASMANLAVDNPWFERQWHQRLGEIYQDGELMSREEQIASRGLTIWNATMGAMVHASGIVLHRQRTRQLVLEIRFPETTDAKSRRDATALLESLGPHLVRAAKIMYLKSRFPLSTQMANDVLELFPFPVLIVDTECRVRSMNERAELLANRMDTFFISADSIFHATNLDAELEFRAMVNRMGAGVQHSTELFSLPNAEKSQQIFLSLTKLGANSTQRLNSRNVYEKQGARLALIIQDTTEALKLSHSALWNAFKLTNAEAELASLLLEGCTIGDCAQKQSLAKQTLRNHLGSIMKKTKTNRQPQLVALLTRLALTTTL</sequence>
<dbReference type="AlphaFoldDB" id="A0A126UZJ6"/>
<dbReference type="EMBL" id="CP014327">
    <property type="protein sequence ID" value="AML51492.1"/>
    <property type="molecule type" value="Genomic_DNA"/>
</dbReference>
<reference evidence="2 3" key="1">
    <citation type="submission" date="2016-02" db="EMBL/GenBank/DDBJ databases">
        <title>Complete genome sequence of Halocynthiibacter arcticus PAMC 20958t from arctic marine sediment.</title>
        <authorList>
            <person name="Lee Y.M."/>
            <person name="Baek K."/>
            <person name="Lee H.K."/>
            <person name="Shin S.C."/>
        </authorList>
    </citation>
    <scope>NUCLEOTIDE SEQUENCE [LARGE SCALE GENOMIC DNA]</scope>
    <source>
        <strain evidence="2">PAMC 20958</strain>
    </source>
</reference>
<gene>
    <name evidence="2" type="ORF">RC74_09685</name>
</gene>
<dbReference type="InterPro" id="IPR016032">
    <property type="entry name" value="Sig_transdc_resp-reg_C-effctor"/>
</dbReference>
<feature type="domain" description="HTH luxR-type" evidence="1">
    <location>
        <begin position="318"/>
        <end position="375"/>
    </location>
</feature>
<dbReference type="GO" id="GO:0006355">
    <property type="term" value="P:regulation of DNA-templated transcription"/>
    <property type="evidence" value="ECO:0007669"/>
    <property type="project" value="InterPro"/>
</dbReference>
<evidence type="ECO:0000313" key="2">
    <source>
        <dbReference type="EMBL" id="AML51492.1"/>
    </source>
</evidence>
<protein>
    <recommendedName>
        <fullName evidence="1">HTH luxR-type domain-containing protein</fullName>
    </recommendedName>
</protein>
<evidence type="ECO:0000313" key="3">
    <source>
        <dbReference type="Proteomes" id="UP000070371"/>
    </source>
</evidence>
<dbReference type="SUPFAM" id="SSF46894">
    <property type="entry name" value="C-terminal effector domain of the bipartite response regulators"/>
    <property type="match status" value="1"/>
</dbReference>
<dbReference type="InterPro" id="IPR000792">
    <property type="entry name" value="Tscrpt_reg_LuxR_C"/>
</dbReference>
<dbReference type="Gene3D" id="1.10.10.10">
    <property type="entry name" value="Winged helix-like DNA-binding domain superfamily/Winged helix DNA-binding domain"/>
    <property type="match status" value="1"/>
</dbReference>
<dbReference type="KEGG" id="hat:RC74_09685"/>
<accession>A0A126UZJ6</accession>
<evidence type="ECO:0000259" key="1">
    <source>
        <dbReference type="SMART" id="SM00421"/>
    </source>
</evidence>